<comment type="function">
    <text evidence="1">Extremely potent competitive inhibitor of cAMP-dependent protein kinase activity, this protein interacts with the catalytic subunit of the enzyme after the cAMP-induced dissociation of its regulatory chains.</text>
</comment>
<comment type="similarity">
    <text evidence="2">Belongs to the PKI family.</text>
</comment>
<dbReference type="OrthoDB" id="8556393at2759"/>
<gene>
    <name evidence="5" type="ORF">DME_LOCUS8384</name>
</gene>
<keyword evidence="7" id="KW-1185">Reference proteome</keyword>
<name>A0A0N4UBC7_DRAME</name>
<evidence type="ECO:0000256" key="3">
    <source>
        <dbReference type="ARBA" id="ARBA00023013"/>
    </source>
</evidence>
<proteinExistence type="inferred from homology"/>
<keyword evidence="3" id="KW-0649">Protein kinase inhibitor</keyword>
<evidence type="ECO:0000256" key="2">
    <source>
        <dbReference type="ARBA" id="ARBA00006393"/>
    </source>
</evidence>
<evidence type="ECO:0000313" key="8">
    <source>
        <dbReference type="WBParaSite" id="DME_0000450101-mRNA-1"/>
    </source>
</evidence>
<sequence length="80" mass="8844">MCETQEDLLNEFNASARTGRRNAVPEVDVQGIDSEAIKLTERISNMEVCAANDTSSTTNTSNLQTGMPSLDEHFKIRVLK</sequence>
<evidence type="ECO:0000313" key="7">
    <source>
        <dbReference type="Proteomes" id="UP000274756"/>
    </source>
</evidence>
<dbReference type="Pfam" id="PF02827">
    <property type="entry name" value="PKI"/>
    <property type="match status" value="1"/>
</dbReference>
<dbReference type="GO" id="GO:0004862">
    <property type="term" value="F:cAMP-dependent protein kinase inhibitor activity"/>
    <property type="evidence" value="ECO:0007669"/>
    <property type="project" value="InterPro"/>
</dbReference>
<reference evidence="5 7" key="2">
    <citation type="submission" date="2018-11" db="EMBL/GenBank/DDBJ databases">
        <authorList>
            <consortium name="Pathogen Informatics"/>
        </authorList>
    </citation>
    <scope>NUCLEOTIDE SEQUENCE [LARGE SCALE GENOMIC DNA]</scope>
</reference>
<reference evidence="8" key="1">
    <citation type="submission" date="2017-02" db="UniProtKB">
        <authorList>
            <consortium name="WormBaseParasite"/>
        </authorList>
    </citation>
    <scope>IDENTIFICATION</scope>
</reference>
<evidence type="ECO:0000256" key="1">
    <source>
        <dbReference type="ARBA" id="ARBA00002844"/>
    </source>
</evidence>
<dbReference type="AlphaFoldDB" id="A0A0N4UBC7"/>
<accession>A0A0N4UBC7</accession>
<evidence type="ECO:0000256" key="4">
    <source>
        <dbReference type="SAM" id="MobiDB-lite"/>
    </source>
</evidence>
<dbReference type="Proteomes" id="UP000274756">
    <property type="component" value="Unassembled WGS sequence"/>
</dbReference>
<evidence type="ECO:0000313" key="5">
    <source>
        <dbReference type="EMBL" id="VDN58411.1"/>
    </source>
</evidence>
<dbReference type="WBParaSite" id="DME_0000450101-mRNA-1">
    <property type="protein sequence ID" value="DME_0000450101-mRNA-1"/>
    <property type="gene ID" value="DME_0000450101"/>
</dbReference>
<dbReference type="InterPro" id="IPR004171">
    <property type="entry name" value="cAMP_dep_PKI"/>
</dbReference>
<protein>
    <submittedName>
        <fullName evidence="8">CACTA en-spm transposon protein</fullName>
    </submittedName>
</protein>
<dbReference type="EMBL" id="UYYG01001168">
    <property type="protein sequence ID" value="VDN58411.1"/>
    <property type="molecule type" value="Genomic_DNA"/>
</dbReference>
<organism evidence="6 8">
    <name type="scientific">Dracunculus medinensis</name>
    <name type="common">Guinea worm</name>
    <dbReference type="NCBI Taxonomy" id="318479"/>
    <lineage>
        <taxon>Eukaryota</taxon>
        <taxon>Metazoa</taxon>
        <taxon>Ecdysozoa</taxon>
        <taxon>Nematoda</taxon>
        <taxon>Chromadorea</taxon>
        <taxon>Rhabditida</taxon>
        <taxon>Spirurina</taxon>
        <taxon>Dracunculoidea</taxon>
        <taxon>Dracunculidae</taxon>
        <taxon>Dracunculus</taxon>
    </lineage>
</organism>
<evidence type="ECO:0000313" key="6">
    <source>
        <dbReference type="Proteomes" id="UP000038040"/>
    </source>
</evidence>
<dbReference type="Proteomes" id="UP000038040">
    <property type="component" value="Unplaced"/>
</dbReference>
<feature type="region of interest" description="Disordered" evidence="4">
    <location>
        <begin position="1"/>
        <end position="22"/>
    </location>
</feature>